<gene>
    <name evidence="6" type="ORF">HNP71_001607</name>
</gene>
<feature type="domain" description="HTH lysR-type" evidence="5">
    <location>
        <begin position="1"/>
        <end position="58"/>
    </location>
</feature>
<dbReference type="GO" id="GO:0003677">
    <property type="term" value="F:DNA binding"/>
    <property type="evidence" value="ECO:0007669"/>
    <property type="project" value="UniProtKB-KW"/>
</dbReference>
<dbReference type="SUPFAM" id="SSF53850">
    <property type="entry name" value="Periplasmic binding protein-like II"/>
    <property type="match status" value="1"/>
</dbReference>
<dbReference type="PANTHER" id="PTHR30346">
    <property type="entry name" value="TRANSCRIPTIONAL DUAL REGULATOR HCAR-RELATED"/>
    <property type="match status" value="1"/>
</dbReference>
<dbReference type="FunFam" id="1.10.10.10:FF:000001">
    <property type="entry name" value="LysR family transcriptional regulator"/>
    <property type="match status" value="1"/>
</dbReference>
<dbReference type="InterPro" id="IPR005119">
    <property type="entry name" value="LysR_subst-bd"/>
</dbReference>
<dbReference type="PRINTS" id="PR00039">
    <property type="entry name" value="HTHLYSR"/>
</dbReference>
<evidence type="ECO:0000313" key="6">
    <source>
        <dbReference type="EMBL" id="MBB5373347.1"/>
    </source>
</evidence>
<sequence>MDWYLLRYFLAVAELGNFSRAAGRMNVTQPTLSAGIAKLEAQLGQKLFERDRRRVSLTEAGSRFLAHAQRIARDYEIALRDISQAAPRRTLRAGVLSTFPSFMLEALVRSHMAQENAETLELLDGSERELKTWLDDERIELALTLLRPGSPAPAQESLYREDYVLVTSTSHRLAQMQAVKGEELAQDAMIIRRHCEVLAATSQYFTQRGVRPSFPLKTFNDDKALALVRAGLGVTVMPESFAGNGIVPVRLLDFDFSREVGIVYSTKGRMLAKSGCCFVETLRRELARPER</sequence>
<dbReference type="InterPro" id="IPR036390">
    <property type="entry name" value="WH_DNA-bd_sf"/>
</dbReference>
<dbReference type="PROSITE" id="PS50931">
    <property type="entry name" value="HTH_LYSR"/>
    <property type="match status" value="1"/>
</dbReference>
<dbReference type="InterPro" id="IPR000847">
    <property type="entry name" value="LysR_HTH_N"/>
</dbReference>
<name>A0A840VEN7_9PROT</name>
<keyword evidence="4" id="KW-0804">Transcription</keyword>
<organism evidence="6 7">
    <name type="scientific">Acidocella aromatica</name>
    <dbReference type="NCBI Taxonomy" id="1303579"/>
    <lineage>
        <taxon>Bacteria</taxon>
        <taxon>Pseudomonadati</taxon>
        <taxon>Pseudomonadota</taxon>
        <taxon>Alphaproteobacteria</taxon>
        <taxon>Acetobacterales</taxon>
        <taxon>Acidocellaceae</taxon>
        <taxon>Acidocella</taxon>
    </lineage>
</organism>
<dbReference type="Gene3D" id="1.10.10.10">
    <property type="entry name" value="Winged helix-like DNA-binding domain superfamily/Winged helix DNA-binding domain"/>
    <property type="match status" value="1"/>
</dbReference>
<dbReference type="GO" id="GO:0003700">
    <property type="term" value="F:DNA-binding transcription factor activity"/>
    <property type="evidence" value="ECO:0007669"/>
    <property type="project" value="InterPro"/>
</dbReference>
<keyword evidence="2" id="KW-0805">Transcription regulation</keyword>
<dbReference type="CDD" id="cd05466">
    <property type="entry name" value="PBP2_LTTR_substrate"/>
    <property type="match status" value="1"/>
</dbReference>
<accession>A0A840VEN7</accession>
<dbReference type="Pfam" id="PF03466">
    <property type="entry name" value="LysR_substrate"/>
    <property type="match status" value="1"/>
</dbReference>
<dbReference type="InterPro" id="IPR036388">
    <property type="entry name" value="WH-like_DNA-bd_sf"/>
</dbReference>
<reference evidence="6 7" key="1">
    <citation type="submission" date="2020-08" db="EMBL/GenBank/DDBJ databases">
        <title>Genomic Encyclopedia of Type Strains, Phase IV (KMG-IV): sequencing the most valuable type-strain genomes for metagenomic binning, comparative biology and taxonomic classification.</title>
        <authorList>
            <person name="Goeker M."/>
        </authorList>
    </citation>
    <scope>NUCLEOTIDE SEQUENCE [LARGE SCALE GENOMIC DNA]</scope>
    <source>
        <strain evidence="6 7">DSM 27026</strain>
    </source>
</reference>
<evidence type="ECO:0000256" key="3">
    <source>
        <dbReference type="ARBA" id="ARBA00023125"/>
    </source>
</evidence>
<dbReference type="EMBL" id="JACHFJ010000006">
    <property type="protein sequence ID" value="MBB5373347.1"/>
    <property type="molecule type" value="Genomic_DNA"/>
</dbReference>
<protein>
    <submittedName>
        <fullName evidence="6">DNA-binding transcriptional LysR family regulator</fullName>
    </submittedName>
</protein>
<keyword evidence="3 6" id="KW-0238">DNA-binding</keyword>
<keyword evidence="7" id="KW-1185">Reference proteome</keyword>
<evidence type="ECO:0000256" key="1">
    <source>
        <dbReference type="ARBA" id="ARBA00009437"/>
    </source>
</evidence>
<dbReference type="Pfam" id="PF00126">
    <property type="entry name" value="HTH_1"/>
    <property type="match status" value="1"/>
</dbReference>
<dbReference type="SUPFAM" id="SSF46785">
    <property type="entry name" value="Winged helix' DNA-binding domain"/>
    <property type="match status" value="1"/>
</dbReference>
<evidence type="ECO:0000256" key="4">
    <source>
        <dbReference type="ARBA" id="ARBA00023163"/>
    </source>
</evidence>
<dbReference type="Gene3D" id="3.40.190.10">
    <property type="entry name" value="Periplasmic binding protein-like II"/>
    <property type="match status" value="2"/>
</dbReference>
<dbReference type="PANTHER" id="PTHR30346:SF28">
    <property type="entry name" value="HTH-TYPE TRANSCRIPTIONAL REGULATOR CYNR"/>
    <property type="match status" value="1"/>
</dbReference>
<evidence type="ECO:0000259" key="5">
    <source>
        <dbReference type="PROSITE" id="PS50931"/>
    </source>
</evidence>
<comment type="similarity">
    <text evidence="1">Belongs to the LysR transcriptional regulatory family.</text>
</comment>
<dbReference type="Proteomes" id="UP000553706">
    <property type="component" value="Unassembled WGS sequence"/>
</dbReference>
<comment type="caution">
    <text evidence="6">The sequence shown here is derived from an EMBL/GenBank/DDBJ whole genome shotgun (WGS) entry which is preliminary data.</text>
</comment>
<dbReference type="RefSeq" id="WP_183266360.1">
    <property type="nucleotide sequence ID" value="NZ_JACHFJ010000006.1"/>
</dbReference>
<evidence type="ECO:0000256" key="2">
    <source>
        <dbReference type="ARBA" id="ARBA00023015"/>
    </source>
</evidence>
<dbReference type="GO" id="GO:0032993">
    <property type="term" value="C:protein-DNA complex"/>
    <property type="evidence" value="ECO:0007669"/>
    <property type="project" value="TreeGrafter"/>
</dbReference>
<dbReference type="AlphaFoldDB" id="A0A840VEN7"/>
<proteinExistence type="inferred from homology"/>
<evidence type="ECO:0000313" key="7">
    <source>
        <dbReference type="Proteomes" id="UP000553706"/>
    </source>
</evidence>